<feature type="region of interest" description="Disordered" evidence="2">
    <location>
        <begin position="828"/>
        <end position="879"/>
    </location>
</feature>
<comment type="caution">
    <text evidence="4">The sequence shown here is derived from an EMBL/GenBank/DDBJ whole genome shotgun (WGS) entry which is preliminary data.</text>
</comment>
<reference evidence="4" key="1">
    <citation type="journal article" date="2023" name="G3 (Bethesda)">
        <title>A reference genome for the long-term kleptoplast-retaining sea slug Elysia crispata morphotype clarki.</title>
        <authorList>
            <person name="Eastman K.E."/>
            <person name="Pendleton A.L."/>
            <person name="Shaikh M.A."/>
            <person name="Suttiyut T."/>
            <person name="Ogas R."/>
            <person name="Tomko P."/>
            <person name="Gavelis G."/>
            <person name="Widhalm J.R."/>
            <person name="Wisecaver J.H."/>
        </authorList>
    </citation>
    <scope>NUCLEOTIDE SEQUENCE</scope>
    <source>
        <strain evidence="4">ECLA1</strain>
    </source>
</reference>
<evidence type="ECO:0000313" key="4">
    <source>
        <dbReference type="EMBL" id="KAK3790847.1"/>
    </source>
</evidence>
<feature type="region of interest" description="Disordered" evidence="2">
    <location>
        <begin position="309"/>
        <end position="350"/>
    </location>
</feature>
<feature type="coiled-coil region" evidence="1">
    <location>
        <begin position="68"/>
        <end position="103"/>
    </location>
</feature>
<evidence type="ECO:0000259" key="3">
    <source>
        <dbReference type="SMART" id="SM00460"/>
    </source>
</evidence>
<feature type="region of interest" description="Disordered" evidence="2">
    <location>
        <begin position="362"/>
        <end position="412"/>
    </location>
</feature>
<feature type="region of interest" description="Disordered" evidence="2">
    <location>
        <begin position="729"/>
        <end position="794"/>
    </location>
</feature>
<dbReference type="Pfam" id="PF23265">
    <property type="entry name" value="Ig-like_KY"/>
    <property type="match status" value="2"/>
</dbReference>
<dbReference type="PANTHER" id="PTHR47020:SF1">
    <property type="entry name" value="HILLARIN"/>
    <property type="match status" value="1"/>
</dbReference>
<dbReference type="InterPro" id="IPR056564">
    <property type="entry name" value="Ig-like_KY"/>
</dbReference>
<evidence type="ECO:0000256" key="2">
    <source>
        <dbReference type="SAM" id="MobiDB-lite"/>
    </source>
</evidence>
<feature type="domain" description="Transglutaminase-like" evidence="3">
    <location>
        <begin position="232"/>
        <end position="300"/>
    </location>
</feature>
<feature type="compositionally biased region" description="Low complexity" evidence="2">
    <location>
        <begin position="700"/>
        <end position="710"/>
    </location>
</feature>
<sequence>MRYADRSDKDFWDLQDPKSPRPLPAPTPNSSPLETQVKRLEEELRAEMERSVRDMVSTFEKFSPQRGKTRLQKETERLEETYRRKKEEKVRKMIDRLSNEQRAKVASLIQKHSQEMLLLIAERLTLCEDRVSSDSEGSSPTADLSRPPVTPPEFKRSQLFKSPKEFEKIDDHVFQIVQREYSTFTELVKDLIVVCQTDLDKARAIFRWVTWTDLNELEVEDSVCPDSPLGLLRGIKYGTETYHDLCRRLCSYAGLYCEVIEGYSKGAGYKPGMKMDSDRFRNSWTAVSIDGSWYFINCNWGARHVKADNQDGSGGMGDDGGRGGQPDGSGAGGTFRKKKREGLRMDSNTHTHYNHVEVLYEPPVPNPEDGYGTLGGTGGRDVSRRNSLEARESSGVPQILPPEEHSGSGEAGRGCMDGCSCSHCYTSGLTSGTDGGHAAGESVGARYPSRLPLGQTGQDLTSSGSYTFGMFSGECGPLRPSVDSGVALTEDCCMRAKLRGLATPANNPLSANSNNGGSHTVLGTYKKDVSTYASPHGLSYQRGTYDPSLDGADFGSKPHYVRKLLPCSQGADTAGYNKENAGLSGVDRARDMGLAGGGVLTLDGFAGRCLLDAFYQKDSKACGRMGVGVPPAGTRLSDGDTASYSSGYSKSSAESYSGISPSQSPFASVSSTPRSGGALSAHSDSSSASCCSAHRDRDLPPSSSSSSYPSCCEGRVSPTLPFFRAPSASFSRLQQQQQAAFHQEGYLPSDPSHHHDDVNSMTAPASFRNSSSSDNSSRCSPPPPPGFRSATYGSVKTSPPSSLFRFTTGSNGGASSVTTTAIVTATLNGPSEDTLGRRNGDRLSPPNADQYRWRHSDSSSGGVSAGRSERRDSVSTVGESLVGDDASVRPCRPLPLFYQCDEFYFTTDPEDHIYQHFPDDPAWQLLEVPLSMPEFLDLPVVKSPFFNNGLKFASHYDCKQHTNRGDVTLQLKIPRLLTFGCTLVPREKRLGGANSQSSSATLDGRVLVRIIGHKAIFTVAPPKRGRYYFTVYVKDGSGESSGLLQSACAFQITFREGREAVKAPYPKVPFFGPTLSMSAHGLLPQTHIDPLVAYNHDDINFQFAAARTARLSYSLTFYCQSAEPVEADLQRYAFLRHRDDVSLALQVRCPHVGRYVFSIYGAEPDGLMSGVYSNGNGNGSVGQYACLYRYLIDSRQSATNKTPLPRACHRWCHSQLLEPVQGDLATSSRVSFRVRAPLVCDMALLMGDAWYHFRCHGDHVWEATLTTSPAPCSAKLYARLNKDTARFSPFLEFQIVDKV</sequence>
<keyword evidence="5" id="KW-1185">Reference proteome</keyword>
<protein>
    <recommendedName>
        <fullName evidence="3">Transglutaminase-like domain-containing protein</fullName>
    </recommendedName>
</protein>
<feature type="compositionally biased region" description="Basic and acidic residues" evidence="2">
    <location>
        <begin position="381"/>
        <end position="392"/>
    </location>
</feature>
<dbReference type="EMBL" id="JAWDGP010001519">
    <property type="protein sequence ID" value="KAK3790847.1"/>
    <property type="molecule type" value="Genomic_DNA"/>
</dbReference>
<keyword evidence="1" id="KW-0175">Coiled coil</keyword>
<feature type="compositionally biased region" description="Low complexity" evidence="2">
    <location>
        <begin position="654"/>
        <end position="692"/>
    </location>
</feature>
<proteinExistence type="predicted"/>
<feature type="compositionally biased region" description="Gly residues" evidence="2">
    <location>
        <begin position="312"/>
        <end position="333"/>
    </location>
</feature>
<feature type="compositionally biased region" description="Basic and acidic residues" evidence="2">
    <location>
        <begin position="1"/>
        <end position="19"/>
    </location>
</feature>
<feature type="region of interest" description="Disordered" evidence="2">
    <location>
        <begin position="654"/>
        <end position="710"/>
    </location>
</feature>
<organism evidence="4 5">
    <name type="scientific">Elysia crispata</name>
    <name type="common">lettuce slug</name>
    <dbReference type="NCBI Taxonomy" id="231223"/>
    <lineage>
        <taxon>Eukaryota</taxon>
        <taxon>Metazoa</taxon>
        <taxon>Spiralia</taxon>
        <taxon>Lophotrochozoa</taxon>
        <taxon>Mollusca</taxon>
        <taxon>Gastropoda</taxon>
        <taxon>Heterobranchia</taxon>
        <taxon>Euthyneura</taxon>
        <taxon>Panpulmonata</taxon>
        <taxon>Sacoglossa</taxon>
        <taxon>Placobranchoidea</taxon>
        <taxon>Plakobranchidae</taxon>
        <taxon>Elysia</taxon>
    </lineage>
</organism>
<evidence type="ECO:0000313" key="5">
    <source>
        <dbReference type="Proteomes" id="UP001283361"/>
    </source>
</evidence>
<feature type="region of interest" description="Disordered" evidence="2">
    <location>
        <begin position="1"/>
        <end position="35"/>
    </location>
</feature>
<accession>A0AAE1E1U0</accession>
<name>A0AAE1E1U0_9GAST</name>
<dbReference type="PANTHER" id="PTHR47020">
    <property type="entry name" value="HILLARIN"/>
    <property type="match status" value="1"/>
</dbReference>
<dbReference type="InterPro" id="IPR002931">
    <property type="entry name" value="Transglutaminase-like"/>
</dbReference>
<feature type="compositionally biased region" description="Low complexity" evidence="2">
    <location>
        <begin position="763"/>
        <end position="779"/>
    </location>
</feature>
<feature type="region of interest" description="Disordered" evidence="2">
    <location>
        <begin position="131"/>
        <end position="154"/>
    </location>
</feature>
<dbReference type="Proteomes" id="UP001283361">
    <property type="component" value="Unassembled WGS sequence"/>
</dbReference>
<evidence type="ECO:0000256" key="1">
    <source>
        <dbReference type="SAM" id="Coils"/>
    </source>
</evidence>
<gene>
    <name evidence="4" type="ORF">RRG08_038337</name>
</gene>
<dbReference type="InterPro" id="IPR053041">
    <property type="entry name" value="Transglut-like_Superfamily_Mod"/>
</dbReference>
<feature type="compositionally biased region" description="Pro residues" evidence="2">
    <location>
        <begin position="20"/>
        <end position="29"/>
    </location>
</feature>
<dbReference type="SMART" id="SM00460">
    <property type="entry name" value="TGc"/>
    <property type="match status" value="1"/>
</dbReference>